<dbReference type="STRING" id="36166.T1GQN5"/>
<keyword evidence="4" id="KW-0479">Metal-binding</keyword>
<dbReference type="GO" id="GO:0006302">
    <property type="term" value="P:double-strand break repair"/>
    <property type="evidence" value="ECO:0007669"/>
    <property type="project" value="TreeGrafter"/>
</dbReference>
<evidence type="ECO:0000256" key="3">
    <source>
        <dbReference type="ARBA" id="ARBA00022722"/>
    </source>
</evidence>
<dbReference type="GO" id="GO:0031297">
    <property type="term" value="P:replication fork processing"/>
    <property type="evidence" value="ECO:0007669"/>
    <property type="project" value="TreeGrafter"/>
</dbReference>
<dbReference type="HOGENOM" id="CLU_912964_0_0_1"/>
<dbReference type="EMBL" id="CAQQ02136147">
    <property type="status" value="NOT_ANNOTATED_CDS"/>
    <property type="molecule type" value="Genomic_DNA"/>
</dbReference>
<keyword evidence="6" id="KW-0227">DNA damage</keyword>
<evidence type="ECO:0000256" key="12">
    <source>
        <dbReference type="ARBA" id="ARBA00023254"/>
    </source>
</evidence>
<evidence type="ECO:0000256" key="7">
    <source>
        <dbReference type="ARBA" id="ARBA00022801"/>
    </source>
</evidence>
<keyword evidence="5" id="KW-0255">Endonuclease</keyword>
<keyword evidence="14" id="KW-1185">Reference proteome</keyword>
<dbReference type="InterPro" id="IPR033310">
    <property type="entry name" value="Mms4/EME1/EME2"/>
</dbReference>
<dbReference type="Proteomes" id="UP000015102">
    <property type="component" value="Unassembled WGS sequence"/>
</dbReference>
<proteinExistence type="predicted"/>
<dbReference type="Pfam" id="PF21292">
    <property type="entry name" value="EME1-MUS81_C"/>
    <property type="match status" value="1"/>
</dbReference>
<dbReference type="GO" id="GO:0048476">
    <property type="term" value="C:Holliday junction resolvase complex"/>
    <property type="evidence" value="ECO:0007669"/>
    <property type="project" value="InterPro"/>
</dbReference>
<evidence type="ECO:0000256" key="10">
    <source>
        <dbReference type="ARBA" id="ARBA00023204"/>
    </source>
</evidence>
<dbReference type="Gene3D" id="3.40.50.10130">
    <property type="match status" value="1"/>
</dbReference>
<organism evidence="13 14">
    <name type="scientific">Megaselia scalaris</name>
    <name type="common">Humpbacked fly</name>
    <name type="synonym">Phora scalaris</name>
    <dbReference type="NCBI Taxonomy" id="36166"/>
    <lineage>
        <taxon>Eukaryota</taxon>
        <taxon>Metazoa</taxon>
        <taxon>Ecdysozoa</taxon>
        <taxon>Arthropoda</taxon>
        <taxon>Hexapoda</taxon>
        <taxon>Insecta</taxon>
        <taxon>Pterygota</taxon>
        <taxon>Neoptera</taxon>
        <taxon>Endopterygota</taxon>
        <taxon>Diptera</taxon>
        <taxon>Brachycera</taxon>
        <taxon>Muscomorpha</taxon>
        <taxon>Platypezoidea</taxon>
        <taxon>Phoridae</taxon>
        <taxon>Megaseliini</taxon>
        <taxon>Megaselia</taxon>
    </lineage>
</organism>
<evidence type="ECO:0000256" key="2">
    <source>
        <dbReference type="ARBA" id="ARBA00004123"/>
    </source>
</evidence>
<evidence type="ECO:0008006" key="15">
    <source>
        <dbReference type="Google" id="ProtNLM"/>
    </source>
</evidence>
<dbReference type="EnsemblMetazoa" id="MESCA005946-RA">
    <property type="protein sequence ID" value="MESCA005946-PA"/>
    <property type="gene ID" value="MESCA005946"/>
</dbReference>
<dbReference type="PANTHER" id="PTHR21077">
    <property type="entry name" value="EME1 PROTEIN"/>
    <property type="match status" value="1"/>
</dbReference>
<evidence type="ECO:0000256" key="4">
    <source>
        <dbReference type="ARBA" id="ARBA00022723"/>
    </source>
</evidence>
<reference evidence="13" key="2">
    <citation type="submission" date="2015-06" db="UniProtKB">
        <authorList>
            <consortium name="EnsemblMetazoa"/>
        </authorList>
    </citation>
    <scope>IDENTIFICATION</scope>
</reference>
<keyword evidence="10" id="KW-0234">DNA repair</keyword>
<evidence type="ECO:0000256" key="9">
    <source>
        <dbReference type="ARBA" id="ARBA00023172"/>
    </source>
</evidence>
<evidence type="ECO:0000256" key="11">
    <source>
        <dbReference type="ARBA" id="ARBA00023242"/>
    </source>
</evidence>
<keyword evidence="11" id="KW-0539">Nucleus</keyword>
<dbReference type="EMBL" id="CAQQ02136146">
    <property type="status" value="NOT_ANNOTATED_CDS"/>
    <property type="molecule type" value="Genomic_DNA"/>
</dbReference>
<dbReference type="AlphaFoldDB" id="T1GQN5"/>
<keyword evidence="7" id="KW-0378">Hydrolase</keyword>
<evidence type="ECO:0000256" key="1">
    <source>
        <dbReference type="ARBA" id="ARBA00001946"/>
    </source>
</evidence>
<dbReference type="InterPro" id="IPR042530">
    <property type="entry name" value="EME1/EME2_C"/>
</dbReference>
<dbReference type="GO" id="GO:0000712">
    <property type="term" value="P:resolution of meiotic recombination intermediates"/>
    <property type="evidence" value="ECO:0007669"/>
    <property type="project" value="TreeGrafter"/>
</dbReference>
<keyword evidence="12" id="KW-0469">Meiosis</keyword>
<keyword evidence="3" id="KW-0540">Nuclease</keyword>
<evidence type="ECO:0000313" key="14">
    <source>
        <dbReference type="Proteomes" id="UP000015102"/>
    </source>
</evidence>
<comment type="subcellular location">
    <subcellularLocation>
        <location evidence="2">Nucleus</location>
    </subcellularLocation>
</comment>
<keyword evidence="9" id="KW-0233">DNA recombination</keyword>
<dbReference type="GO" id="GO:0031573">
    <property type="term" value="P:mitotic intra-S DNA damage checkpoint signaling"/>
    <property type="evidence" value="ECO:0007669"/>
    <property type="project" value="TreeGrafter"/>
</dbReference>
<keyword evidence="8" id="KW-0460">Magnesium</keyword>
<comment type="cofactor">
    <cofactor evidence="1">
        <name>Mg(2+)</name>
        <dbReference type="ChEBI" id="CHEBI:18420"/>
    </cofactor>
</comment>
<accession>T1GQN5</accession>
<name>T1GQN5_MEGSC</name>
<dbReference type="GO" id="GO:0008821">
    <property type="term" value="F:crossover junction DNA endonuclease activity"/>
    <property type="evidence" value="ECO:0007669"/>
    <property type="project" value="TreeGrafter"/>
</dbReference>
<evidence type="ECO:0000256" key="5">
    <source>
        <dbReference type="ARBA" id="ARBA00022759"/>
    </source>
</evidence>
<dbReference type="GO" id="GO:0046872">
    <property type="term" value="F:metal ion binding"/>
    <property type="evidence" value="ECO:0007669"/>
    <property type="project" value="UniProtKB-KW"/>
</dbReference>
<evidence type="ECO:0000256" key="6">
    <source>
        <dbReference type="ARBA" id="ARBA00022763"/>
    </source>
</evidence>
<dbReference type="GO" id="GO:0005634">
    <property type="term" value="C:nucleus"/>
    <property type="evidence" value="ECO:0007669"/>
    <property type="project" value="UniProtKB-SubCell"/>
</dbReference>
<sequence>MASKSSKEDKLLRKHIREQQKRLKPGDCLKYLKLYIGSNVFTEIGESGKENVLFEKLTDANIRYDLSTEFGNLLFWKRSDQQTLIANENSRINRKIHERSPHYFNCKAQSFLLAPQSIVGEIKELRSTWPQEPFITVGIFGLKDISTKPSALELEMKITELQILHNINIRLLNRLTDFVDMVVQFSKAVSEIPFKKQEASKFKMSSGSCGFLLNDNKDCVKVEENNAGMSRLWQQHLTRLPLVTLEVAETIIAEFPNPKALLDFINKSSETEFINFVSELRVKRSALGNLDNARRLGRELAKKLLTLYGSLNPEEYL</sequence>
<protein>
    <recommendedName>
        <fullName evidence="15">ERCC4 domain-containing protein</fullName>
    </recommendedName>
</protein>
<dbReference type="OMA" id="EENNAGM"/>
<evidence type="ECO:0000313" key="13">
    <source>
        <dbReference type="EnsemblMetazoa" id="MESCA005946-PA"/>
    </source>
</evidence>
<dbReference type="Gene3D" id="1.10.150.670">
    <property type="entry name" value="Crossover junction endonuclease EME1, DNA-binding domain"/>
    <property type="match status" value="1"/>
</dbReference>
<dbReference type="PANTHER" id="PTHR21077:SF5">
    <property type="entry name" value="CROSSOVER JUNCTION ENDONUCLEASE MMS4"/>
    <property type="match status" value="1"/>
</dbReference>
<reference evidence="14" key="1">
    <citation type="submission" date="2013-02" db="EMBL/GenBank/DDBJ databases">
        <authorList>
            <person name="Hughes D."/>
        </authorList>
    </citation>
    <scope>NUCLEOTIDE SEQUENCE</scope>
    <source>
        <strain>Durham</strain>
        <strain evidence="14">NC isolate 2 -- Noor lab</strain>
    </source>
</reference>
<evidence type="ECO:0000256" key="8">
    <source>
        <dbReference type="ARBA" id="ARBA00022842"/>
    </source>
</evidence>